<evidence type="ECO:0000313" key="1">
    <source>
        <dbReference type="EMBL" id="KAI9903860.1"/>
    </source>
</evidence>
<keyword evidence="2" id="KW-1185">Reference proteome</keyword>
<name>A0ACC0VDS3_9HYPO</name>
<comment type="caution">
    <text evidence="1">The sequence shown here is derived from an EMBL/GenBank/DDBJ whole genome shotgun (WGS) entry which is preliminary data.</text>
</comment>
<proteinExistence type="predicted"/>
<gene>
    <name evidence="1" type="ORF">N3K66_000389</name>
</gene>
<dbReference type="Proteomes" id="UP001163324">
    <property type="component" value="Chromosome 1"/>
</dbReference>
<accession>A0ACC0VDS3</accession>
<organism evidence="1 2">
    <name type="scientific">Trichothecium roseum</name>
    <dbReference type="NCBI Taxonomy" id="47278"/>
    <lineage>
        <taxon>Eukaryota</taxon>
        <taxon>Fungi</taxon>
        <taxon>Dikarya</taxon>
        <taxon>Ascomycota</taxon>
        <taxon>Pezizomycotina</taxon>
        <taxon>Sordariomycetes</taxon>
        <taxon>Hypocreomycetidae</taxon>
        <taxon>Hypocreales</taxon>
        <taxon>Hypocreales incertae sedis</taxon>
        <taxon>Trichothecium</taxon>
    </lineage>
</organism>
<reference evidence="1" key="1">
    <citation type="submission" date="2022-10" db="EMBL/GenBank/DDBJ databases">
        <title>Complete Genome of Trichothecium roseum strain YXFP-22015, a Plant Pathogen Isolated from Citrus.</title>
        <authorList>
            <person name="Wang Y."/>
            <person name="Zhu L."/>
        </authorList>
    </citation>
    <scope>NUCLEOTIDE SEQUENCE</scope>
    <source>
        <strain evidence="1">YXFP-22015</strain>
    </source>
</reference>
<dbReference type="EMBL" id="CM047940">
    <property type="protein sequence ID" value="KAI9903860.1"/>
    <property type="molecule type" value="Genomic_DNA"/>
</dbReference>
<sequence>MAGVAYYTIAGQKVGGHYLAMGVLGAIFGGTMFATSGPKKSAAAATQPPINAGSSDEADFIKKFLEENDGSKKN</sequence>
<evidence type="ECO:0000313" key="2">
    <source>
        <dbReference type="Proteomes" id="UP001163324"/>
    </source>
</evidence>
<protein>
    <submittedName>
        <fullName evidence="1">Uncharacterized protein</fullName>
    </submittedName>
</protein>